<dbReference type="PROSITE" id="PS51257">
    <property type="entry name" value="PROKAR_LIPOPROTEIN"/>
    <property type="match status" value="1"/>
</dbReference>
<proteinExistence type="predicted"/>
<dbReference type="EMBL" id="CP002364">
    <property type="protein sequence ID" value="ADW17365.1"/>
    <property type="molecule type" value="Genomic_DNA"/>
</dbReference>
<keyword evidence="1" id="KW-0378">Hydrolase</keyword>
<dbReference type="GO" id="GO:0016787">
    <property type="term" value="F:hydrolase activity"/>
    <property type="evidence" value="ECO:0007669"/>
    <property type="project" value="UniProtKB-KW"/>
</dbReference>
<dbReference type="Proteomes" id="UP000006365">
    <property type="component" value="Chromosome"/>
</dbReference>
<evidence type="ECO:0000313" key="1">
    <source>
        <dbReference type="EMBL" id="ADW17365.1"/>
    </source>
</evidence>
<dbReference type="SUPFAM" id="SSF81296">
    <property type="entry name" value="E set domains"/>
    <property type="match status" value="1"/>
</dbReference>
<dbReference type="InterPro" id="IPR014756">
    <property type="entry name" value="Ig_E-set"/>
</dbReference>
<gene>
    <name evidence="1" type="ordered locus">Despr_1196</name>
</gene>
<dbReference type="RefSeq" id="WP_015723907.1">
    <property type="nucleotide sequence ID" value="NC_014972.1"/>
</dbReference>
<dbReference type="KEGG" id="dpr:Despr_1196"/>
<keyword evidence="2" id="KW-1185">Reference proteome</keyword>
<accession>A0A7U3YL48</accession>
<sequence length="106" mass="11742">MIRLLLIVPFVGLLGGCAPQHTAVVHDDTVTLTLRAPKAATVRFASSIDRFAVHHAARNREGTWLVSGLPNIEFQYFYLVDGQVMVPDCRFKVSDDFGSVNCRNLP</sequence>
<protein>
    <submittedName>
        <fullName evidence="1">Glycoside hydrolase family 13 domain protein</fullName>
    </submittedName>
</protein>
<evidence type="ECO:0000313" key="2">
    <source>
        <dbReference type="Proteomes" id="UP000006365"/>
    </source>
</evidence>
<organism evidence="1 2">
    <name type="scientific">Desulfobulbus propionicus (strain ATCC 33891 / DSM 2032 / VKM B-1956 / 1pr3)</name>
    <dbReference type="NCBI Taxonomy" id="577650"/>
    <lineage>
        <taxon>Bacteria</taxon>
        <taxon>Pseudomonadati</taxon>
        <taxon>Thermodesulfobacteriota</taxon>
        <taxon>Desulfobulbia</taxon>
        <taxon>Desulfobulbales</taxon>
        <taxon>Desulfobulbaceae</taxon>
        <taxon>Desulfobulbus</taxon>
    </lineage>
</organism>
<name>A0A7U3YL48_DESPD</name>
<reference evidence="1 2" key="1">
    <citation type="journal article" date="2011" name="Stand. Genomic Sci.">
        <title>Complete genome sequence of Desulfobulbus propionicus type strain (1pr3).</title>
        <authorList>
            <person name="Pagani I."/>
            <person name="Lapidus A."/>
            <person name="Nolan M."/>
            <person name="Lucas S."/>
            <person name="Hammon N."/>
            <person name="Deshpande S."/>
            <person name="Cheng J.F."/>
            <person name="Chertkov O."/>
            <person name="Davenport K."/>
            <person name="Tapia R."/>
            <person name="Han C."/>
            <person name="Goodwin L."/>
            <person name="Pitluck S."/>
            <person name="Liolios K."/>
            <person name="Mavromatis K."/>
            <person name="Ivanova N."/>
            <person name="Mikhailova N."/>
            <person name="Pati A."/>
            <person name="Chen A."/>
            <person name="Palaniappan K."/>
            <person name="Land M."/>
            <person name="Hauser L."/>
            <person name="Chang Y.J."/>
            <person name="Jeffries C.D."/>
            <person name="Detter J.C."/>
            <person name="Brambilla E."/>
            <person name="Kannan K.P."/>
            <person name="Djao O.D."/>
            <person name="Rohde M."/>
            <person name="Pukall R."/>
            <person name="Spring S."/>
            <person name="Goker M."/>
            <person name="Sikorski J."/>
            <person name="Woyke T."/>
            <person name="Bristow J."/>
            <person name="Eisen J.A."/>
            <person name="Markowitz V."/>
            <person name="Hugenholtz P."/>
            <person name="Kyrpides N.C."/>
            <person name="Klenk H.P."/>
        </authorList>
    </citation>
    <scope>NUCLEOTIDE SEQUENCE [LARGE SCALE GENOMIC DNA]</scope>
    <source>
        <strain evidence="2">ATCC 33891 / DSM 2032 / 1pr3</strain>
    </source>
</reference>
<dbReference type="AlphaFoldDB" id="A0A7U3YL48"/>